<name>A0A644VR42_9ZZZZ</name>
<keyword evidence="2" id="KW-0378">Hydrolase</keyword>
<dbReference type="Pfam" id="PF13538">
    <property type="entry name" value="UvrD_C_2"/>
    <property type="match status" value="1"/>
</dbReference>
<accession>A0A644VR42</accession>
<dbReference type="InterPro" id="IPR027785">
    <property type="entry name" value="UvrD-like_helicase_C"/>
</dbReference>
<dbReference type="GO" id="GO:0043139">
    <property type="term" value="F:5'-3' DNA helicase activity"/>
    <property type="evidence" value="ECO:0007669"/>
    <property type="project" value="TreeGrafter"/>
</dbReference>
<dbReference type="CDD" id="cd18809">
    <property type="entry name" value="SF1_C_RecD"/>
    <property type="match status" value="1"/>
</dbReference>
<reference evidence="2" key="1">
    <citation type="submission" date="2019-08" db="EMBL/GenBank/DDBJ databases">
        <authorList>
            <person name="Kucharzyk K."/>
            <person name="Murdoch R.W."/>
            <person name="Higgins S."/>
            <person name="Loffler F."/>
        </authorList>
    </citation>
    <scope>NUCLEOTIDE SEQUENCE</scope>
</reference>
<dbReference type="EMBL" id="VSSQ01000406">
    <property type="protein sequence ID" value="MPL93855.1"/>
    <property type="molecule type" value="Genomic_DNA"/>
</dbReference>
<dbReference type="EC" id="3.6.4.12" evidence="2"/>
<comment type="caution">
    <text evidence="2">The sequence shown here is derived from an EMBL/GenBank/DDBJ whole genome shotgun (WGS) entry which is preliminary data.</text>
</comment>
<dbReference type="Gene3D" id="3.40.50.300">
    <property type="entry name" value="P-loop containing nucleotide triphosphate hydrolases"/>
    <property type="match status" value="2"/>
</dbReference>
<evidence type="ECO:0000313" key="2">
    <source>
        <dbReference type="EMBL" id="MPL93855.1"/>
    </source>
</evidence>
<evidence type="ECO:0000259" key="1">
    <source>
        <dbReference type="Pfam" id="PF13538"/>
    </source>
</evidence>
<dbReference type="PANTHER" id="PTHR43788">
    <property type="entry name" value="DNA2/NAM7 HELICASE FAMILY MEMBER"/>
    <property type="match status" value="1"/>
</dbReference>
<dbReference type="SUPFAM" id="SSF52540">
    <property type="entry name" value="P-loop containing nucleoside triphosphate hydrolases"/>
    <property type="match status" value="2"/>
</dbReference>
<gene>
    <name evidence="2" type="primary">recD2_21</name>
    <name evidence="2" type="ORF">SDC9_40003</name>
</gene>
<sequence length="480" mass="55058">MITTEKSFRLSAGQEKAINRLKLFVSRPGKGIFILKGYAGTGKSTLIREFIRELVRKEKTFSLMASTGRASKIISNIAAVEARTVHSQIYAFQEINQDIEKIVNERKASGGVDKSGQLLLNFDLVTIEDNGSEPRTYIIDESSMISDKPDPNAIQAVFGSGKLLHDLLKYDKNGKFIFVGDECQLPPVTQSTSPALDESYLKRNYDFPVEEFVLTEIIRQSSDNDIIQASKKLRDLYQYPPNYKWAKFPLLGYKNIRVMSDQATLLKNYVENIKRNGYNQSTLICFSNNACDTLTSIIRPMLGIRQQQVQERDLLLVTQNNYITGLMNGDLVEVTEVGVREHRAGLTFVKVSVKELFTQKVYTQWMVENILYSVRTNLTQIEQKDLYIDFYIRMKSKDIHQKSPLFNKCMLSDPYLNALRAVYGYALTCHKSQGGEWDQVYLDIAKNVPAIEKPYVYQWVYTAMTRAKHELNIVDNWWLM</sequence>
<feature type="domain" description="UvrD-like helicase C-terminal" evidence="1">
    <location>
        <begin position="423"/>
        <end position="474"/>
    </location>
</feature>
<proteinExistence type="predicted"/>
<organism evidence="2">
    <name type="scientific">bioreactor metagenome</name>
    <dbReference type="NCBI Taxonomy" id="1076179"/>
    <lineage>
        <taxon>unclassified sequences</taxon>
        <taxon>metagenomes</taxon>
        <taxon>ecological metagenomes</taxon>
    </lineage>
</organism>
<dbReference type="AlphaFoldDB" id="A0A644VR42"/>
<protein>
    <submittedName>
        <fullName evidence="2">ATP-dependent RecD-like DNA helicase</fullName>
        <ecNumber evidence="2">3.6.4.12</ecNumber>
    </submittedName>
</protein>
<dbReference type="Pfam" id="PF13604">
    <property type="entry name" value="AAA_30"/>
    <property type="match status" value="1"/>
</dbReference>
<keyword evidence="2" id="KW-0547">Nucleotide-binding</keyword>
<keyword evidence="2" id="KW-0067">ATP-binding</keyword>
<dbReference type="InterPro" id="IPR027417">
    <property type="entry name" value="P-loop_NTPase"/>
</dbReference>
<dbReference type="PANTHER" id="PTHR43788:SF8">
    <property type="entry name" value="DNA-BINDING PROTEIN SMUBP-2"/>
    <property type="match status" value="1"/>
</dbReference>
<dbReference type="InterPro" id="IPR050534">
    <property type="entry name" value="Coronavir_polyprotein_1ab"/>
</dbReference>
<dbReference type="GO" id="GO:0016787">
    <property type="term" value="F:hydrolase activity"/>
    <property type="evidence" value="ECO:0007669"/>
    <property type="project" value="UniProtKB-KW"/>
</dbReference>
<keyword evidence="2" id="KW-0347">Helicase</keyword>